<proteinExistence type="predicted"/>
<accession>A0ABX4EH52</accession>
<reference evidence="2 3" key="1">
    <citation type="submission" date="2017-08" db="EMBL/GenBank/DDBJ databases">
        <title>Comparative genomics of non-oral Prevotella species.</title>
        <authorList>
            <person name="Accetto T."/>
            <person name="Nograsek B."/>
            <person name="Avgustin G."/>
        </authorList>
    </citation>
    <scope>NUCLEOTIDE SEQUENCE [LARGE SCALE GENOMIC DNA]</scope>
    <source>
        <strain evidence="2 3">TC1-1</strain>
    </source>
</reference>
<keyword evidence="1" id="KW-0472">Membrane</keyword>
<keyword evidence="1" id="KW-0812">Transmembrane</keyword>
<feature type="transmembrane region" description="Helical" evidence="1">
    <location>
        <begin position="12"/>
        <end position="34"/>
    </location>
</feature>
<gene>
    <name evidence="2" type="ORF">CIK91_07030</name>
</gene>
<evidence type="ECO:0000313" key="2">
    <source>
        <dbReference type="EMBL" id="OYP55263.1"/>
    </source>
</evidence>
<keyword evidence="1" id="KW-1133">Transmembrane helix</keyword>
<feature type="transmembrane region" description="Helical" evidence="1">
    <location>
        <begin position="70"/>
        <end position="88"/>
    </location>
</feature>
<organism evidence="2 3">
    <name type="scientific">Segatella bryantii</name>
    <name type="common">Prevotella bryantii</name>
    <dbReference type="NCBI Taxonomy" id="77095"/>
    <lineage>
        <taxon>Bacteria</taxon>
        <taxon>Pseudomonadati</taxon>
        <taxon>Bacteroidota</taxon>
        <taxon>Bacteroidia</taxon>
        <taxon>Bacteroidales</taxon>
        <taxon>Prevotellaceae</taxon>
        <taxon>Segatella</taxon>
    </lineage>
</organism>
<name>A0ABX4EH52_SEGBR</name>
<protein>
    <submittedName>
        <fullName evidence="2">Uncharacterized protein</fullName>
    </submittedName>
</protein>
<sequence length="94" mass="11234">MFFNHIICRSVLLYRSAWLNIAFWLNALQIYFIFFILQRIFVFCLNTSCFSWIFIRIWGILILILKHNIYIGWCNVIGFIGMIIVSVPDGEHEI</sequence>
<evidence type="ECO:0000256" key="1">
    <source>
        <dbReference type="SAM" id="Phobius"/>
    </source>
</evidence>
<dbReference type="EMBL" id="NPJF01000030">
    <property type="protein sequence ID" value="OYP55263.1"/>
    <property type="molecule type" value="Genomic_DNA"/>
</dbReference>
<comment type="caution">
    <text evidence="2">The sequence shown here is derived from an EMBL/GenBank/DDBJ whole genome shotgun (WGS) entry which is preliminary data.</text>
</comment>
<dbReference type="Proteomes" id="UP000216189">
    <property type="component" value="Unassembled WGS sequence"/>
</dbReference>
<keyword evidence="3" id="KW-1185">Reference proteome</keyword>
<evidence type="ECO:0000313" key="3">
    <source>
        <dbReference type="Proteomes" id="UP000216189"/>
    </source>
</evidence>
<feature type="transmembrane region" description="Helical" evidence="1">
    <location>
        <begin position="40"/>
        <end position="63"/>
    </location>
</feature>